<evidence type="ECO:0000313" key="4">
    <source>
        <dbReference type="EMBL" id="MDT8899068.1"/>
    </source>
</evidence>
<comment type="caution">
    <text evidence="4">The sequence shown here is derived from an EMBL/GenBank/DDBJ whole genome shotgun (WGS) entry which is preliminary data.</text>
</comment>
<dbReference type="Pfam" id="PF00989">
    <property type="entry name" value="PAS"/>
    <property type="match status" value="1"/>
</dbReference>
<dbReference type="CDD" id="cd00130">
    <property type="entry name" value="PAS"/>
    <property type="match status" value="1"/>
</dbReference>
<feature type="domain" description="PAS" evidence="2">
    <location>
        <begin position="90"/>
        <end position="161"/>
    </location>
</feature>
<keyword evidence="1" id="KW-0812">Transmembrane</keyword>
<dbReference type="PANTHER" id="PTHR45228:SF1">
    <property type="entry name" value="CYCLIC DI-GMP PHOSPHODIESTERASE TM_0186"/>
    <property type="match status" value="1"/>
</dbReference>
<feature type="domain" description="HD-GYP" evidence="3">
    <location>
        <begin position="389"/>
        <end position="584"/>
    </location>
</feature>
<organism evidence="4 5">
    <name type="scientific">Thermanaerothrix solaris</name>
    <dbReference type="NCBI Taxonomy" id="3058434"/>
    <lineage>
        <taxon>Bacteria</taxon>
        <taxon>Bacillati</taxon>
        <taxon>Chloroflexota</taxon>
        <taxon>Anaerolineae</taxon>
        <taxon>Anaerolineales</taxon>
        <taxon>Anaerolineaceae</taxon>
        <taxon>Thermanaerothrix</taxon>
    </lineage>
</organism>
<dbReference type="Proteomes" id="UP001254165">
    <property type="component" value="Unassembled WGS sequence"/>
</dbReference>
<keyword evidence="1" id="KW-0472">Membrane</keyword>
<name>A0ABU3NQF8_9CHLR</name>
<dbReference type="InterPro" id="IPR035965">
    <property type="entry name" value="PAS-like_dom_sf"/>
</dbReference>
<reference evidence="4 5" key="1">
    <citation type="submission" date="2023-07" db="EMBL/GenBank/DDBJ databases">
        <title>Novel species of Thermanaerothrix with wide hydrolytic capabilities.</title>
        <authorList>
            <person name="Zayulina K.S."/>
            <person name="Podosokorskaya O.A."/>
            <person name="Elcheninov A.G."/>
        </authorList>
    </citation>
    <scope>NUCLEOTIDE SEQUENCE [LARGE SCALE GENOMIC DNA]</scope>
    <source>
        <strain evidence="4 5">4228-RoL</strain>
    </source>
</reference>
<dbReference type="SMART" id="SM00091">
    <property type="entry name" value="PAS"/>
    <property type="match status" value="1"/>
</dbReference>
<dbReference type="InterPro" id="IPR052020">
    <property type="entry name" value="Cyclic_di-GMP/3'3'-cGAMP_PDE"/>
</dbReference>
<protein>
    <submittedName>
        <fullName evidence="4">PAS domain S-box protein</fullName>
    </submittedName>
</protein>
<dbReference type="SUPFAM" id="SSF109604">
    <property type="entry name" value="HD-domain/PDEase-like"/>
    <property type="match status" value="1"/>
</dbReference>
<feature type="transmembrane region" description="Helical" evidence="1">
    <location>
        <begin position="55"/>
        <end position="76"/>
    </location>
</feature>
<dbReference type="EMBL" id="JAUHMF010000002">
    <property type="protein sequence ID" value="MDT8899068.1"/>
    <property type="molecule type" value="Genomic_DNA"/>
</dbReference>
<evidence type="ECO:0000313" key="5">
    <source>
        <dbReference type="Proteomes" id="UP001254165"/>
    </source>
</evidence>
<sequence>MDDLSLLLPISTYYALYAFPSIIYNIAGTPHPITNVMIHHIINLTLPDWRQLQPYVFAAGLLAVLLLLSLVALLYLRHRLNQRTNALRHSESRYRTLVENATEGILVIAGAEGRIVFANPMAAEILGQPLVTLEGLSVANLIHPEDREPVMARYSARLQGENPPPRYILRVITARGATRWLLLHAERINWEDQPAVLVMFSDITERQEAEFYVNEKLRQMAALRAIDTAIINHTEMTTVLTTILREARTAIPMDAAALWLLDPEEQHLNLVVAEGFQHLKPQFRRSLSQDPWAREVITTRRAFQHLKLDVHALPSEIQNLFQMEDFQAYLAAPLVAHGEIYGLFELFYRSPLENPPDWLSFFENLSTQTAVAVEHVRWFQALQDANRRLTQAYEATIEGWAAALELRDGSLSGHSRRVAEWSVSLAKALGLEGETLSHIWYGALLHDIGKMGIPDAILQKEDDLTPEEWDLMKRHPEYALRFLEGVEFLRPALDIPYYHHERWDGSGYPKGLREEQIPLAARIFAVVDVWDALRTPRVYRPAWDDHTIAEYLRRESGRLFDPYIVSKFLSLLENQGYITRSQWSKN</sequence>
<dbReference type="PROSITE" id="PS50112">
    <property type="entry name" value="PAS"/>
    <property type="match status" value="1"/>
</dbReference>
<keyword evidence="5" id="KW-1185">Reference proteome</keyword>
<evidence type="ECO:0000256" key="1">
    <source>
        <dbReference type="SAM" id="Phobius"/>
    </source>
</evidence>
<accession>A0ABU3NQF8</accession>
<dbReference type="SMART" id="SM00471">
    <property type="entry name" value="HDc"/>
    <property type="match status" value="1"/>
</dbReference>
<dbReference type="InterPro" id="IPR003018">
    <property type="entry name" value="GAF"/>
</dbReference>
<gene>
    <name evidence="4" type="ORF">QYE77_12415</name>
</gene>
<dbReference type="InterPro" id="IPR013767">
    <property type="entry name" value="PAS_fold"/>
</dbReference>
<evidence type="ECO:0000259" key="2">
    <source>
        <dbReference type="PROSITE" id="PS50112"/>
    </source>
</evidence>
<dbReference type="Pfam" id="PF13185">
    <property type="entry name" value="GAF_2"/>
    <property type="match status" value="1"/>
</dbReference>
<dbReference type="SUPFAM" id="SSF55781">
    <property type="entry name" value="GAF domain-like"/>
    <property type="match status" value="1"/>
</dbReference>
<dbReference type="InterPro" id="IPR003607">
    <property type="entry name" value="HD/PDEase_dom"/>
</dbReference>
<dbReference type="SUPFAM" id="SSF55785">
    <property type="entry name" value="PYP-like sensor domain (PAS domain)"/>
    <property type="match status" value="1"/>
</dbReference>
<dbReference type="PANTHER" id="PTHR45228">
    <property type="entry name" value="CYCLIC DI-GMP PHOSPHODIESTERASE TM_0186-RELATED"/>
    <property type="match status" value="1"/>
</dbReference>
<dbReference type="Pfam" id="PF13487">
    <property type="entry name" value="HD_5"/>
    <property type="match status" value="1"/>
</dbReference>
<dbReference type="RefSeq" id="WP_315625750.1">
    <property type="nucleotide sequence ID" value="NZ_JAUHMF010000002.1"/>
</dbReference>
<dbReference type="InterPro" id="IPR037522">
    <property type="entry name" value="HD_GYP_dom"/>
</dbReference>
<dbReference type="CDD" id="cd00077">
    <property type="entry name" value="HDc"/>
    <property type="match status" value="1"/>
</dbReference>
<proteinExistence type="predicted"/>
<dbReference type="Gene3D" id="3.30.450.20">
    <property type="entry name" value="PAS domain"/>
    <property type="match status" value="1"/>
</dbReference>
<dbReference type="Gene3D" id="1.10.3210.10">
    <property type="entry name" value="Hypothetical protein af1432"/>
    <property type="match status" value="1"/>
</dbReference>
<dbReference type="SMART" id="SM00065">
    <property type="entry name" value="GAF"/>
    <property type="match status" value="1"/>
</dbReference>
<dbReference type="NCBIfam" id="TIGR00229">
    <property type="entry name" value="sensory_box"/>
    <property type="match status" value="1"/>
</dbReference>
<dbReference type="InterPro" id="IPR000014">
    <property type="entry name" value="PAS"/>
</dbReference>
<evidence type="ECO:0000259" key="3">
    <source>
        <dbReference type="PROSITE" id="PS51832"/>
    </source>
</evidence>
<dbReference type="InterPro" id="IPR029016">
    <property type="entry name" value="GAF-like_dom_sf"/>
</dbReference>
<dbReference type="PROSITE" id="PS51832">
    <property type="entry name" value="HD_GYP"/>
    <property type="match status" value="1"/>
</dbReference>
<feature type="transmembrane region" description="Helical" evidence="1">
    <location>
        <begin position="7"/>
        <end position="27"/>
    </location>
</feature>
<dbReference type="Gene3D" id="3.30.450.40">
    <property type="match status" value="1"/>
</dbReference>
<keyword evidence="1" id="KW-1133">Transmembrane helix</keyword>